<proteinExistence type="predicted"/>
<keyword evidence="2" id="KW-1185">Reference proteome</keyword>
<dbReference type="EMBL" id="CM039176">
    <property type="protein sequence ID" value="KAH9713848.1"/>
    <property type="molecule type" value="Genomic_DNA"/>
</dbReference>
<organism evidence="1 2">
    <name type="scientific">Citrus sinensis</name>
    <name type="common">Sweet orange</name>
    <name type="synonym">Citrus aurantium var. sinensis</name>
    <dbReference type="NCBI Taxonomy" id="2711"/>
    <lineage>
        <taxon>Eukaryota</taxon>
        <taxon>Viridiplantae</taxon>
        <taxon>Streptophyta</taxon>
        <taxon>Embryophyta</taxon>
        <taxon>Tracheophyta</taxon>
        <taxon>Spermatophyta</taxon>
        <taxon>Magnoliopsida</taxon>
        <taxon>eudicotyledons</taxon>
        <taxon>Gunneridae</taxon>
        <taxon>Pentapetalae</taxon>
        <taxon>rosids</taxon>
        <taxon>malvids</taxon>
        <taxon>Sapindales</taxon>
        <taxon>Rutaceae</taxon>
        <taxon>Aurantioideae</taxon>
        <taxon>Citrus</taxon>
    </lineage>
</organism>
<name>A0ACB8J872_CITSI</name>
<evidence type="ECO:0000313" key="2">
    <source>
        <dbReference type="Proteomes" id="UP000829398"/>
    </source>
</evidence>
<evidence type="ECO:0000313" key="1">
    <source>
        <dbReference type="EMBL" id="KAH9713848.1"/>
    </source>
</evidence>
<accession>A0ACB8J872</accession>
<reference evidence="2" key="1">
    <citation type="journal article" date="2023" name="Hortic. Res.">
        <title>A chromosome-level phased genome enabling allele-level studies in sweet orange: a case study on citrus Huanglongbing tolerance.</title>
        <authorList>
            <person name="Wu B."/>
            <person name="Yu Q."/>
            <person name="Deng Z."/>
            <person name="Duan Y."/>
            <person name="Luo F."/>
            <person name="Gmitter F. Jr."/>
        </authorList>
    </citation>
    <scope>NUCLEOTIDE SEQUENCE [LARGE SCALE GENOMIC DNA]</scope>
    <source>
        <strain evidence="2">cv. Valencia</strain>
    </source>
</reference>
<dbReference type="Proteomes" id="UP000829398">
    <property type="component" value="Chromosome 7"/>
</dbReference>
<comment type="caution">
    <text evidence="1">The sequence shown here is derived from an EMBL/GenBank/DDBJ whole genome shotgun (WGS) entry which is preliminary data.</text>
</comment>
<protein>
    <submittedName>
        <fullName evidence="1">GDSL esterase/lipase 5</fullName>
    </submittedName>
</protein>
<sequence length="488" mass="54612">MARPSSLCSYFFTIVTFLVVVLISTTCEADQSKLPKKKHVASLFIFGDSILDAGNNNYINTTTLDQANFWPYGETFFKYPTGRFSDGRLVSDFMAEYANLPLIPPFLQPGIINRGYYYSGVNFASAGAGALVETFQGDVISLKTQLSYYKKVESWLREKLGNDEGRMRISRGVYLFSIGSNDYYAKVLLTKGFTMLNSFSESNHVGMVIGNLTTVIKEIYKTGGRKFAFMNVPDLGCLPVMRIMNAEKNEMPFFLFEWKIGNYDNEGFKEGKAACCGTGQFRGVLSCGGKRPVKEFELCENPNEYVYWDSIHLTEMANKQLAREMWNGARNSHVIGPYNLKKLFQIRYANFLPYGEIFFKYPTGRFSDGRINSRFYRVTIDSNIFAIHKPRITHGVNFASSGAGALTETHQGLVIDLKTQLSNFKIVEEQLKKKPAINTGGSSIAHNQPTWPSPATNASDGTNTIAAIAATSQPTQAMTTIARKQHKQ</sequence>
<gene>
    <name evidence="1" type="ORF">KPL71_020485</name>
</gene>